<feature type="transmembrane region" description="Helical" evidence="5">
    <location>
        <begin position="56"/>
        <end position="74"/>
    </location>
</feature>
<dbReference type="InterPro" id="IPR007016">
    <property type="entry name" value="O-antigen_ligase-rel_domated"/>
</dbReference>
<keyword evidence="8" id="KW-1185">Reference proteome</keyword>
<keyword evidence="2 5" id="KW-0812">Transmembrane</keyword>
<evidence type="ECO:0000256" key="4">
    <source>
        <dbReference type="ARBA" id="ARBA00023136"/>
    </source>
</evidence>
<evidence type="ECO:0000313" key="7">
    <source>
        <dbReference type="EMBL" id="MBD3864140.1"/>
    </source>
</evidence>
<name>A0ABR8LVE2_9FLAO</name>
<dbReference type="Proteomes" id="UP000627521">
    <property type="component" value="Unassembled WGS sequence"/>
</dbReference>
<dbReference type="GO" id="GO:0016874">
    <property type="term" value="F:ligase activity"/>
    <property type="evidence" value="ECO:0007669"/>
    <property type="project" value="UniProtKB-KW"/>
</dbReference>
<sequence>MFKTKTYINLIAVLVSLTVLANNTAISLGLGNAYYAVFILALVVLLISTIRPQVNWSMVFFILACYCSVLVNDIPYFYKPFERLAAFVIIIGLIGPLIKTPTLVTFRQLLFKYLNNLIVVMVLISFLGLLANSSLVYLGRGGFTGLFNHSMFLSPMAAISMITCVFYGNKTIVKPQKIVWYLFALSSFIACVTAGSRAALFAGLLGVLYFFYKENQNNLTRYFKVLILILFIGTVSFPLWESYTEKIIEKMEYSEAQAGLLTTREKLWERRLDEFKSLPVFGIGYANDSSQTENDLIIGEGQIEPGTTWLVILAMTGLFGMITFLIMFFKTVASIKAKHSFVHYNKALLLFFVVHLMAEGYGLSAGSGLFFYFWLLLGVMYQIPNLSFKKKHPVL</sequence>
<feature type="transmembrane region" description="Helical" evidence="5">
    <location>
        <begin position="341"/>
        <end position="358"/>
    </location>
</feature>
<reference evidence="7 8" key="1">
    <citation type="submission" date="2020-09" db="EMBL/GenBank/DDBJ databases">
        <title>Bacillus nautilus sp. nov., Chryseoglobus crepusculi sp. nov, and Psychrobacter noctis sp. nov., isolated from deep-sea sponges from the equatorial Atlantic.</title>
        <authorList>
            <person name="Stennett H.L."/>
            <person name="Williams S.E."/>
        </authorList>
    </citation>
    <scope>NUCLEOTIDE SEQUENCE [LARGE SCALE GENOMIC DNA]</scope>
    <source>
        <strain evidence="7 8">28M-24</strain>
    </source>
</reference>
<feature type="domain" description="O-antigen ligase-related" evidence="6">
    <location>
        <begin position="183"/>
        <end position="325"/>
    </location>
</feature>
<dbReference type="EMBL" id="JACXXH010000006">
    <property type="protein sequence ID" value="MBD3864140.1"/>
    <property type="molecule type" value="Genomic_DNA"/>
</dbReference>
<evidence type="ECO:0000256" key="1">
    <source>
        <dbReference type="ARBA" id="ARBA00004141"/>
    </source>
</evidence>
<feature type="transmembrane region" description="Helical" evidence="5">
    <location>
        <begin position="6"/>
        <end position="26"/>
    </location>
</feature>
<protein>
    <submittedName>
        <fullName evidence="7">O-antigen ligase family protein</fullName>
    </submittedName>
</protein>
<dbReference type="PANTHER" id="PTHR37422:SF13">
    <property type="entry name" value="LIPOPOLYSACCHARIDE BIOSYNTHESIS PROTEIN PA4999-RELATED"/>
    <property type="match status" value="1"/>
</dbReference>
<evidence type="ECO:0000259" key="6">
    <source>
        <dbReference type="Pfam" id="PF04932"/>
    </source>
</evidence>
<gene>
    <name evidence="7" type="ORF">IEG06_11820</name>
</gene>
<dbReference type="RefSeq" id="WP_191101541.1">
    <property type="nucleotide sequence ID" value="NZ_JACXXH010000006.1"/>
</dbReference>
<dbReference type="InterPro" id="IPR051533">
    <property type="entry name" value="WaaL-like"/>
</dbReference>
<feature type="transmembrane region" description="Helical" evidence="5">
    <location>
        <begin position="33"/>
        <end position="50"/>
    </location>
</feature>
<accession>A0ABR8LVE2</accession>
<feature type="transmembrane region" description="Helical" evidence="5">
    <location>
        <begin position="180"/>
        <end position="210"/>
    </location>
</feature>
<comment type="caution">
    <text evidence="7">The sequence shown here is derived from an EMBL/GenBank/DDBJ whole genome shotgun (WGS) entry which is preliminary data.</text>
</comment>
<feature type="transmembrane region" description="Helical" evidence="5">
    <location>
        <begin position="309"/>
        <end position="329"/>
    </location>
</feature>
<feature type="transmembrane region" description="Helical" evidence="5">
    <location>
        <begin position="81"/>
        <end position="98"/>
    </location>
</feature>
<keyword evidence="3 5" id="KW-1133">Transmembrane helix</keyword>
<keyword evidence="4 5" id="KW-0472">Membrane</keyword>
<dbReference type="PANTHER" id="PTHR37422">
    <property type="entry name" value="TEICHURONIC ACID BIOSYNTHESIS PROTEIN TUAE"/>
    <property type="match status" value="1"/>
</dbReference>
<feature type="transmembrane region" description="Helical" evidence="5">
    <location>
        <begin position="118"/>
        <end position="138"/>
    </location>
</feature>
<evidence type="ECO:0000256" key="2">
    <source>
        <dbReference type="ARBA" id="ARBA00022692"/>
    </source>
</evidence>
<evidence type="ECO:0000313" key="8">
    <source>
        <dbReference type="Proteomes" id="UP000627521"/>
    </source>
</evidence>
<dbReference type="Pfam" id="PF04932">
    <property type="entry name" value="Wzy_C"/>
    <property type="match status" value="1"/>
</dbReference>
<feature type="transmembrane region" description="Helical" evidence="5">
    <location>
        <begin position="364"/>
        <end position="383"/>
    </location>
</feature>
<evidence type="ECO:0000256" key="3">
    <source>
        <dbReference type="ARBA" id="ARBA00022989"/>
    </source>
</evidence>
<keyword evidence="7" id="KW-0436">Ligase</keyword>
<feature type="transmembrane region" description="Helical" evidence="5">
    <location>
        <begin position="150"/>
        <end position="168"/>
    </location>
</feature>
<feature type="transmembrane region" description="Helical" evidence="5">
    <location>
        <begin position="222"/>
        <end position="240"/>
    </location>
</feature>
<organism evidence="7 8">
    <name type="scientific">Olleya marilimosa</name>
    <dbReference type="NCBI Taxonomy" id="272164"/>
    <lineage>
        <taxon>Bacteria</taxon>
        <taxon>Pseudomonadati</taxon>
        <taxon>Bacteroidota</taxon>
        <taxon>Flavobacteriia</taxon>
        <taxon>Flavobacteriales</taxon>
        <taxon>Flavobacteriaceae</taxon>
    </lineage>
</organism>
<evidence type="ECO:0000256" key="5">
    <source>
        <dbReference type="SAM" id="Phobius"/>
    </source>
</evidence>
<proteinExistence type="predicted"/>
<comment type="subcellular location">
    <subcellularLocation>
        <location evidence="1">Membrane</location>
        <topology evidence="1">Multi-pass membrane protein</topology>
    </subcellularLocation>
</comment>